<evidence type="ECO:0000313" key="1">
    <source>
        <dbReference type="EMBL" id="GAI53463.1"/>
    </source>
</evidence>
<reference evidence="1" key="1">
    <citation type="journal article" date="2014" name="Front. Microbiol.">
        <title>High frequency of phylogenetically diverse reductive dehalogenase-homologous genes in deep subseafloor sedimentary metagenomes.</title>
        <authorList>
            <person name="Kawai M."/>
            <person name="Futagami T."/>
            <person name="Toyoda A."/>
            <person name="Takaki Y."/>
            <person name="Nishi S."/>
            <person name="Hori S."/>
            <person name="Arai W."/>
            <person name="Tsubouchi T."/>
            <person name="Morono Y."/>
            <person name="Uchiyama I."/>
            <person name="Ito T."/>
            <person name="Fujiyama A."/>
            <person name="Inagaki F."/>
            <person name="Takami H."/>
        </authorList>
    </citation>
    <scope>NUCLEOTIDE SEQUENCE</scope>
    <source>
        <strain evidence="1">Expedition CK06-06</strain>
    </source>
</reference>
<dbReference type="AlphaFoldDB" id="X1PCA0"/>
<comment type="caution">
    <text evidence="1">The sequence shown here is derived from an EMBL/GenBank/DDBJ whole genome shotgun (WGS) entry which is preliminary data.</text>
</comment>
<dbReference type="Gene3D" id="3.40.50.2000">
    <property type="entry name" value="Glycogen Phosphorylase B"/>
    <property type="match status" value="1"/>
</dbReference>
<organism evidence="1">
    <name type="scientific">marine sediment metagenome</name>
    <dbReference type="NCBI Taxonomy" id="412755"/>
    <lineage>
        <taxon>unclassified sequences</taxon>
        <taxon>metagenomes</taxon>
        <taxon>ecological metagenomes</taxon>
    </lineage>
</organism>
<name>X1PCA0_9ZZZZ</name>
<sequence>KKQDFLDVARKQFVNFSPNRYLEAGNRLETWIPALETNFHYKMNLFDEKENIISGLTKTPTRYIGIYTSSYQNIVHWNGWHLKEWELAIHKIHSKLPAVTFLLLGAPYDKPFADDLSKLITFAPHVNLAGKTSCNMVIRIISVLSYLISYPSGLAIMANVVSTPVTMF</sequence>
<proteinExistence type="predicted"/>
<feature type="non-terminal residue" evidence="1">
    <location>
        <position position="168"/>
    </location>
</feature>
<protein>
    <submittedName>
        <fullName evidence="1">Uncharacterized protein</fullName>
    </submittedName>
</protein>
<accession>X1PCA0</accession>
<gene>
    <name evidence="1" type="ORF">S06H3_61543</name>
</gene>
<dbReference type="EMBL" id="BARV01040381">
    <property type="protein sequence ID" value="GAI53463.1"/>
    <property type="molecule type" value="Genomic_DNA"/>
</dbReference>
<dbReference type="SUPFAM" id="SSF53756">
    <property type="entry name" value="UDP-Glycosyltransferase/glycogen phosphorylase"/>
    <property type="match status" value="1"/>
</dbReference>
<feature type="non-terminal residue" evidence="1">
    <location>
        <position position="1"/>
    </location>
</feature>